<keyword evidence="3" id="KW-1185">Reference proteome</keyword>
<dbReference type="EMBL" id="JAPDRL010000046">
    <property type="protein sequence ID" value="KAJ9662986.1"/>
    <property type="molecule type" value="Genomic_DNA"/>
</dbReference>
<organism evidence="2 3">
    <name type="scientific">Coniosporium apollinis</name>
    <dbReference type="NCBI Taxonomy" id="61459"/>
    <lineage>
        <taxon>Eukaryota</taxon>
        <taxon>Fungi</taxon>
        <taxon>Dikarya</taxon>
        <taxon>Ascomycota</taxon>
        <taxon>Pezizomycotina</taxon>
        <taxon>Dothideomycetes</taxon>
        <taxon>Dothideomycetes incertae sedis</taxon>
        <taxon>Coniosporium</taxon>
    </lineage>
</organism>
<evidence type="ECO:0000313" key="2">
    <source>
        <dbReference type="EMBL" id="KAJ9662986.1"/>
    </source>
</evidence>
<gene>
    <name evidence="2" type="ORF">H2201_005864</name>
</gene>
<dbReference type="PANTHER" id="PTHR39153:SF1">
    <property type="entry name" value="AGR244WP"/>
    <property type="match status" value="1"/>
</dbReference>
<evidence type="ECO:0000313" key="3">
    <source>
        <dbReference type="Proteomes" id="UP001172684"/>
    </source>
</evidence>
<reference evidence="2" key="1">
    <citation type="submission" date="2022-10" db="EMBL/GenBank/DDBJ databases">
        <title>Culturing micro-colonial fungi from biological soil crusts in the Mojave desert and describing Neophaeococcomyces mojavensis, and introducing the new genera and species Taxawa tesnikishii.</title>
        <authorList>
            <person name="Kurbessoian T."/>
            <person name="Stajich J.E."/>
        </authorList>
    </citation>
    <scope>NUCLEOTIDE SEQUENCE</scope>
    <source>
        <strain evidence="2">TK_1</strain>
    </source>
</reference>
<evidence type="ECO:0008006" key="4">
    <source>
        <dbReference type="Google" id="ProtNLM"/>
    </source>
</evidence>
<keyword evidence="1" id="KW-0812">Transmembrane</keyword>
<protein>
    <recommendedName>
        <fullName evidence="4">Imidazoleglycerol-phosphate dehydratase</fullName>
    </recommendedName>
</protein>
<dbReference type="InterPro" id="IPR038882">
    <property type="entry name" value="Rcf3"/>
</dbReference>
<keyword evidence="1" id="KW-1133">Transmembrane helix</keyword>
<keyword evidence="1" id="KW-0472">Membrane</keyword>
<comment type="caution">
    <text evidence="2">The sequence shown here is derived from an EMBL/GenBank/DDBJ whole genome shotgun (WGS) entry which is preliminary data.</text>
</comment>
<sequence length="123" mass="13708">MRRHGSLEKDEEVNKAAWEAARGALTGAARWGIYAGVLGAAAYAFSPIYRGLTIQFKVYLQMSGMAVGSMIEADKRMLAYERKIRAEKRIARDAEVWKRYEMDFEESAAQRGAREGAAAKGKD</sequence>
<proteinExistence type="predicted"/>
<accession>A0ABQ9NPG9</accession>
<feature type="transmembrane region" description="Helical" evidence="1">
    <location>
        <begin position="31"/>
        <end position="52"/>
    </location>
</feature>
<dbReference type="PANTHER" id="PTHR39153">
    <property type="entry name" value="AGR244WP"/>
    <property type="match status" value="1"/>
</dbReference>
<name>A0ABQ9NPG9_9PEZI</name>
<evidence type="ECO:0000256" key="1">
    <source>
        <dbReference type="SAM" id="Phobius"/>
    </source>
</evidence>
<dbReference type="Proteomes" id="UP001172684">
    <property type="component" value="Unassembled WGS sequence"/>
</dbReference>